<sequence length="73" mass="8236">MIDRKMAKKANVIMNLPAIIRFSDEIIGNADRSLLEEIICNLIRKVLGSFWYALDRRLILGGSICSNILITSN</sequence>
<evidence type="ECO:0000313" key="1">
    <source>
        <dbReference type="EMBL" id="CAG7644748.1"/>
    </source>
</evidence>
<protein>
    <submittedName>
        <fullName evidence="1">Uncharacterized protein</fullName>
    </submittedName>
</protein>
<evidence type="ECO:0000313" key="2">
    <source>
        <dbReference type="Proteomes" id="UP000730618"/>
    </source>
</evidence>
<name>A0ABM8VJ57_9BACL</name>
<proteinExistence type="predicted"/>
<dbReference type="Proteomes" id="UP000730618">
    <property type="component" value="Unassembled WGS sequence"/>
</dbReference>
<organism evidence="1 2">
    <name type="scientific">Paenibacillus allorhizosphaerae</name>
    <dbReference type="NCBI Taxonomy" id="2849866"/>
    <lineage>
        <taxon>Bacteria</taxon>
        <taxon>Bacillati</taxon>
        <taxon>Bacillota</taxon>
        <taxon>Bacilli</taxon>
        <taxon>Bacillales</taxon>
        <taxon>Paenibacillaceae</taxon>
        <taxon>Paenibacillus</taxon>
    </lineage>
</organism>
<reference evidence="1 2" key="1">
    <citation type="submission" date="2021-06" db="EMBL/GenBank/DDBJ databases">
        <authorList>
            <person name="Criscuolo A."/>
        </authorList>
    </citation>
    <scope>NUCLEOTIDE SEQUENCE [LARGE SCALE GENOMIC DNA]</scope>
    <source>
        <strain evidence="2">CIP 111802</strain>
    </source>
</reference>
<accession>A0ABM8VJ57</accession>
<dbReference type="EMBL" id="CAJVCE010000009">
    <property type="protein sequence ID" value="CAG7644748.1"/>
    <property type="molecule type" value="Genomic_DNA"/>
</dbReference>
<comment type="caution">
    <text evidence="1">The sequence shown here is derived from an EMBL/GenBank/DDBJ whole genome shotgun (WGS) entry which is preliminary data.</text>
</comment>
<keyword evidence="2" id="KW-1185">Reference proteome</keyword>
<gene>
    <name evidence="1" type="ORF">PAECIP111802_03333</name>
</gene>